<gene>
    <name evidence="2" type="ORF">IAA73_11850</name>
</gene>
<protein>
    <submittedName>
        <fullName evidence="2">T9SS type A sorting domain-containing protein</fullName>
    </submittedName>
</protein>
<evidence type="ECO:0000313" key="3">
    <source>
        <dbReference type="Proteomes" id="UP000823641"/>
    </source>
</evidence>
<feature type="chain" id="PRO_5039045949" evidence="1">
    <location>
        <begin position="20"/>
        <end position="413"/>
    </location>
</feature>
<dbReference type="AlphaFoldDB" id="A0A9D9HVX5"/>
<organism evidence="2 3">
    <name type="scientific">Candidatus Gallipaludibacter merdavium</name>
    <dbReference type="NCBI Taxonomy" id="2840839"/>
    <lineage>
        <taxon>Bacteria</taxon>
        <taxon>Pseudomonadati</taxon>
        <taxon>Bacteroidota</taxon>
        <taxon>Bacteroidia</taxon>
        <taxon>Bacteroidales</taxon>
        <taxon>Candidatus Gallipaludibacter</taxon>
    </lineage>
</organism>
<dbReference type="NCBIfam" id="TIGR04183">
    <property type="entry name" value="Por_Secre_tail"/>
    <property type="match status" value="1"/>
</dbReference>
<accession>A0A9D9HVX5</accession>
<feature type="signal peptide" evidence="1">
    <location>
        <begin position="1"/>
        <end position="19"/>
    </location>
</feature>
<name>A0A9D9HVX5_9BACT</name>
<reference evidence="2" key="2">
    <citation type="journal article" date="2021" name="PeerJ">
        <title>Extensive microbial diversity within the chicken gut microbiome revealed by metagenomics and culture.</title>
        <authorList>
            <person name="Gilroy R."/>
            <person name="Ravi A."/>
            <person name="Getino M."/>
            <person name="Pursley I."/>
            <person name="Horton D.L."/>
            <person name="Alikhan N.F."/>
            <person name="Baker D."/>
            <person name="Gharbi K."/>
            <person name="Hall N."/>
            <person name="Watson M."/>
            <person name="Adriaenssens E.M."/>
            <person name="Foster-Nyarko E."/>
            <person name="Jarju S."/>
            <person name="Secka A."/>
            <person name="Antonio M."/>
            <person name="Oren A."/>
            <person name="Chaudhuri R.R."/>
            <person name="La Ragione R."/>
            <person name="Hildebrand F."/>
            <person name="Pallen M.J."/>
        </authorList>
    </citation>
    <scope>NUCLEOTIDE SEQUENCE</scope>
    <source>
        <strain evidence="2">G3-3990</strain>
    </source>
</reference>
<evidence type="ECO:0000313" key="2">
    <source>
        <dbReference type="EMBL" id="MBO8461003.1"/>
    </source>
</evidence>
<comment type="caution">
    <text evidence="2">The sequence shown here is derived from an EMBL/GenBank/DDBJ whole genome shotgun (WGS) entry which is preliminary data.</text>
</comment>
<reference evidence="2" key="1">
    <citation type="submission" date="2020-10" db="EMBL/GenBank/DDBJ databases">
        <authorList>
            <person name="Gilroy R."/>
        </authorList>
    </citation>
    <scope>NUCLEOTIDE SEQUENCE</scope>
    <source>
        <strain evidence="2">G3-3990</strain>
    </source>
</reference>
<evidence type="ECO:0000256" key="1">
    <source>
        <dbReference type="SAM" id="SignalP"/>
    </source>
</evidence>
<keyword evidence="1" id="KW-0732">Signal</keyword>
<dbReference type="Proteomes" id="UP000823641">
    <property type="component" value="Unassembled WGS sequence"/>
</dbReference>
<proteinExistence type="predicted"/>
<dbReference type="InterPro" id="IPR026444">
    <property type="entry name" value="Secre_tail"/>
</dbReference>
<sequence>MKKITLLAVSLLMAITAMAADITGGTKLYLKPNSNWMDAGARFAAYFFVDDQTYAWAGCTLAANETNIYEVTAPEGTWANVIFCRMNPSTTENNWGNKWDQSVNQTYDGFNNLFTVNDGQWNNASGTWSQYVIGQPSVEFGVSTILVVNEAVTLSATAANVADPVYVYSVKQGAGEYTVLSGNTWTPVAAGEYTIKVEVKNGAAAEVLVSKEATTTVVVKPEEITIKVQVPAEGLSSWTAEGGVYFYAWGNGMEGTFTPATAEEDNWYSYTISTETVFPLNFIVLNGSSWDALANDARRQTVNMENIVESACYVMANGGETEGQNNWNKVLNPTDCPSESGEATAIEETSNAPLFTVNGRTLNVAMDNEAEISIYTISGQMIEHTVASNLTREMQQGVYVVRIGNQSQKLVIF</sequence>
<dbReference type="EMBL" id="JADIMG010000109">
    <property type="protein sequence ID" value="MBO8461003.1"/>
    <property type="molecule type" value="Genomic_DNA"/>
</dbReference>